<evidence type="ECO:0000256" key="5">
    <source>
        <dbReference type="SAM" id="Phobius"/>
    </source>
</evidence>
<dbReference type="GO" id="GO:0016020">
    <property type="term" value="C:membrane"/>
    <property type="evidence" value="ECO:0007669"/>
    <property type="project" value="UniProtKB-SubCell"/>
</dbReference>
<keyword evidence="8" id="KW-1185">Reference proteome</keyword>
<dbReference type="PANTHER" id="PTHR13315">
    <property type="entry name" value="METALLO PHOSPHOESTERASE RELATED"/>
    <property type="match status" value="1"/>
</dbReference>
<dbReference type="OrthoDB" id="5977743at2759"/>
<evidence type="ECO:0000313" key="8">
    <source>
        <dbReference type="Proteomes" id="UP000603453"/>
    </source>
</evidence>
<gene>
    <name evidence="7" type="ORF">INT47_007069</name>
</gene>
<dbReference type="EMBL" id="JAEPRD010000047">
    <property type="protein sequence ID" value="KAG2204075.1"/>
    <property type="molecule type" value="Genomic_DNA"/>
</dbReference>
<dbReference type="InterPro" id="IPR033308">
    <property type="entry name" value="PGAP5/Cdc1/Ted1"/>
</dbReference>
<dbReference type="PANTHER" id="PTHR13315:SF4">
    <property type="entry name" value="METALLOPHOSPHOESTERASE, ISOFORM E"/>
    <property type="match status" value="1"/>
</dbReference>
<proteinExistence type="predicted"/>
<feature type="domain" description="Calcineurin-like phosphoesterase" evidence="6">
    <location>
        <begin position="37"/>
        <end position="215"/>
    </location>
</feature>
<dbReference type="GO" id="GO:0006506">
    <property type="term" value="P:GPI anchor biosynthetic process"/>
    <property type="evidence" value="ECO:0007669"/>
    <property type="project" value="InterPro"/>
</dbReference>
<keyword evidence="2 5" id="KW-0812">Transmembrane</keyword>
<feature type="transmembrane region" description="Helical" evidence="5">
    <location>
        <begin position="265"/>
        <end position="284"/>
    </location>
</feature>
<comment type="caution">
    <text evidence="7">The sequence shown here is derived from an EMBL/GenBank/DDBJ whole genome shotgun (WGS) entry which is preliminary data.</text>
</comment>
<name>A0A8H7R5N4_9FUNG</name>
<evidence type="ECO:0000256" key="4">
    <source>
        <dbReference type="ARBA" id="ARBA00023136"/>
    </source>
</evidence>
<evidence type="ECO:0000256" key="3">
    <source>
        <dbReference type="ARBA" id="ARBA00022989"/>
    </source>
</evidence>
<dbReference type="AlphaFoldDB" id="A0A8H7R5N4"/>
<dbReference type="GO" id="GO:0005783">
    <property type="term" value="C:endoplasmic reticulum"/>
    <property type="evidence" value="ECO:0007669"/>
    <property type="project" value="TreeGrafter"/>
</dbReference>
<accession>A0A8H7R5N4</accession>
<evidence type="ECO:0000256" key="1">
    <source>
        <dbReference type="ARBA" id="ARBA00004141"/>
    </source>
</evidence>
<protein>
    <recommendedName>
        <fullName evidence="6">Calcineurin-like phosphoesterase domain-containing protein</fullName>
    </recommendedName>
</protein>
<dbReference type="InterPro" id="IPR029052">
    <property type="entry name" value="Metallo-depent_PP-like"/>
</dbReference>
<dbReference type="Gene3D" id="3.60.21.10">
    <property type="match status" value="1"/>
</dbReference>
<evidence type="ECO:0000256" key="2">
    <source>
        <dbReference type="ARBA" id="ARBA00022692"/>
    </source>
</evidence>
<organism evidence="7 8">
    <name type="scientific">Mucor saturninus</name>
    <dbReference type="NCBI Taxonomy" id="64648"/>
    <lineage>
        <taxon>Eukaryota</taxon>
        <taxon>Fungi</taxon>
        <taxon>Fungi incertae sedis</taxon>
        <taxon>Mucoromycota</taxon>
        <taxon>Mucoromycotina</taxon>
        <taxon>Mucoromycetes</taxon>
        <taxon>Mucorales</taxon>
        <taxon>Mucorineae</taxon>
        <taxon>Mucoraceae</taxon>
        <taxon>Mucor</taxon>
    </lineage>
</organism>
<dbReference type="SUPFAM" id="SSF56300">
    <property type="entry name" value="Metallo-dependent phosphatases"/>
    <property type="match status" value="1"/>
</dbReference>
<dbReference type="Pfam" id="PF00149">
    <property type="entry name" value="Metallophos"/>
    <property type="match status" value="1"/>
</dbReference>
<sequence>MTDNKSYKMNALFMMASKFYSDLYMKRNYKYLTRFISPSNVIITGDLMDNGREWKDDEFYKQEVNRFHRIFNTEHTKYYMAGNHDIGFGNGVNLNVRQRFESCFGNTSYVMETDLGYSFIMIDTVSLSSEDPEIRDSAIAILESDLPGTKRILMTHVPLYRDSTVSCGPNRQKKNTIIKNEYGYQYQNLVSWELSNYILEKVKPVAIFSGDDHDYCKVTHAPNITEITIPTFSMAQGVKRPGVVLLDLSSRDTLSSELCWLPDQVFMFLGYGYLLAFTIVILLLHHSLQWRKKKHFYLSKEEMGLTTMVTSTRTSFFNLVKDIVL</sequence>
<feature type="non-terminal residue" evidence="7">
    <location>
        <position position="1"/>
    </location>
</feature>
<keyword evidence="3 5" id="KW-1133">Transmembrane helix</keyword>
<dbReference type="InterPro" id="IPR004843">
    <property type="entry name" value="Calcineurin-like_PHP"/>
</dbReference>
<keyword evidence="4 5" id="KW-0472">Membrane</keyword>
<dbReference type="Proteomes" id="UP000603453">
    <property type="component" value="Unassembled WGS sequence"/>
</dbReference>
<comment type="subcellular location">
    <subcellularLocation>
        <location evidence="1">Membrane</location>
        <topology evidence="1">Multi-pass membrane protein</topology>
    </subcellularLocation>
</comment>
<evidence type="ECO:0000259" key="6">
    <source>
        <dbReference type="Pfam" id="PF00149"/>
    </source>
</evidence>
<reference evidence="7" key="1">
    <citation type="submission" date="2020-12" db="EMBL/GenBank/DDBJ databases">
        <title>Metabolic potential, ecology and presence of endohyphal bacteria is reflected in genomic diversity of Mucoromycotina.</title>
        <authorList>
            <person name="Muszewska A."/>
            <person name="Okrasinska A."/>
            <person name="Steczkiewicz K."/>
            <person name="Drgas O."/>
            <person name="Orlowska M."/>
            <person name="Perlinska-Lenart U."/>
            <person name="Aleksandrzak-Piekarczyk T."/>
            <person name="Szatraj K."/>
            <person name="Zielenkiewicz U."/>
            <person name="Pilsyk S."/>
            <person name="Malc E."/>
            <person name="Mieczkowski P."/>
            <person name="Kruszewska J.S."/>
            <person name="Biernat P."/>
            <person name="Pawlowska J."/>
        </authorList>
    </citation>
    <scope>NUCLEOTIDE SEQUENCE</scope>
    <source>
        <strain evidence="7">WA0000017839</strain>
    </source>
</reference>
<evidence type="ECO:0000313" key="7">
    <source>
        <dbReference type="EMBL" id="KAG2204075.1"/>
    </source>
</evidence>
<dbReference type="GO" id="GO:0016787">
    <property type="term" value="F:hydrolase activity"/>
    <property type="evidence" value="ECO:0007669"/>
    <property type="project" value="InterPro"/>
</dbReference>